<dbReference type="RefSeq" id="WP_102244402.1">
    <property type="nucleotide sequence ID" value="NZ_CP025704.1"/>
</dbReference>
<dbReference type="SUPFAM" id="SSF52833">
    <property type="entry name" value="Thioredoxin-like"/>
    <property type="match status" value="1"/>
</dbReference>
<dbReference type="InterPro" id="IPR003782">
    <property type="entry name" value="SCO1/SenC"/>
</dbReference>
<organism evidence="2 3">
    <name type="scientific">Bacteriovorax stolpii</name>
    <name type="common">Bdellovibrio stolpii</name>
    <dbReference type="NCBI Taxonomy" id="960"/>
    <lineage>
        <taxon>Bacteria</taxon>
        <taxon>Pseudomonadati</taxon>
        <taxon>Bdellovibrionota</taxon>
        <taxon>Bacteriovoracia</taxon>
        <taxon>Bacteriovoracales</taxon>
        <taxon>Bacteriovoracaceae</taxon>
        <taxon>Bacteriovorax</taxon>
    </lineage>
</organism>
<evidence type="ECO:0000313" key="2">
    <source>
        <dbReference type="EMBL" id="AUN99111.1"/>
    </source>
</evidence>
<evidence type="ECO:0000256" key="1">
    <source>
        <dbReference type="ARBA" id="ARBA00010996"/>
    </source>
</evidence>
<dbReference type="Gene3D" id="3.40.30.10">
    <property type="entry name" value="Glutaredoxin"/>
    <property type="match status" value="1"/>
</dbReference>
<reference evidence="2 3" key="1">
    <citation type="submission" date="2018-01" db="EMBL/GenBank/DDBJ databases">
        <title>Complete genome sequence of Bacteriovorax stolpii DSM12778.</title>
        <authorList>
            <person name="Tang B."/>
            <person name="Chang J."/>
        </authorList>
    </citation>
    <scope>NUCLEOTIDE SEQUENCE [LARGE SCALE GENOMIC DNA]</scope>
    <source>
        <strain evidence="2 3">DSM 12778</strain>
    </source>
</reference>
<dbReference type="KEGG" id="bsto:C0V70_13575"/>
<comment type="similarity">
    <text evidence="1">Belongs to the SCO1/2 family.</text>
</comment>
<name>A0A2K9NUB3_BACTC</name>
<evidence type="ECO:0000313" key="3">
    <source>
        <dbReference type="Proteomes" id="UP000235584"/>
    </source>
</evidence>
<proteinExistence type="inferred from homology"/>
<dbReference type="InterPro" id="IPR036249">
    <property type="entry name" value="Thioredoxin-like_sf"/>
</dbReference>
<keyword evidence="3" id="KW-1185">Reference proteome</keyword>
<dbReference type="OrthoDB" id="5295811at2"/>
<dbReference type="PANTHER" id="PTHR12151:SF25">
    <property type="entry name" value="LINALOOL DEHYDRATASE_ISOMERASE DOMAIN-CONTAINING PROTEIN"/>
    <property type="match status" value="1"/>
</dbReference>
<dbReference type="AlphaFoldDB" id="A0A2K9NUB3"/>
<dbReference type="Proteomes" id="UP000235584">
    <property type="component" value="Chromosome"/>
</dbReference>
<accession>A0A2K9NUB3</accession>
<dbReference type="PANTHER" id="PTHR12151">
    <property type="entry name" value="ELECTRON TRANSPORT PROTIN SCO1/SENC FAMILY MEMBER"/>
    <property type="match status" value="1"/>
</dbReference>
<protein>
    <submittedName>
        <fullName evidence="2">Uncharacterized protein</fullName>
    </submittedName>
</protein>
<dbReference type="EMBL" id="CP025704">
    <property type="protein sequence ID" value="AUN99111.1"/>
    <property type="molecule type" value="Genomic_DNA"/>
</dbReference>
<dbReference type="Pfam" id="PF02630">
    <property type="entry name" value="SCO1-SenC"/>
    <property type="match status" value="1"/>
</dbReference>
<dbReference type="CDD" id="cd02968">
    <property type="entry name" value="SCO"/>
    <property type="match status" value="1"/>
</dbReference>
<gene>
    <name evidence="2" type="ORF">C0V70_13575</name>
</gene>
<sequence>MSRDNLKNITLTVLLMAVFIFSYLYTKKDRNYHAFSQTVQTPSGEKRFSDITNGKPSLLYFGFLNCPDACPTTFSMMSRVFKELGPGDLDKFNFIFIDLDPERDTMERLVNYSSYFHPKILPVVVPLKDLDAFTRFFGIAFMKVKLESTMSYTIDHSVDVVVLSKEGKFLELLHHDAPKTVVLKRIKDLIK</sequence>